<evidence type="ECO:0000256" key="1">
    <source>
        <dbReference type="ARBA" id="ARBA00023002"/>
    </source>
</evidence>
<evidence type="ECO:0000256" key="2">
    <source>
        <dbReference type="ARBA" id="ARBA00023027"/>
    </source>
</evidence>
<accession>A0A833L2B4</accession>
<dbReference type="InterPro" id="IPR017476">
    <property type="entry name" value="UDP-Glc/GDP-Man"/>
</dbReference>
<dbReference type="PANTHER" id="PTHR43491">
    <property type="entry name" value="UDP-N-ACETYL-D-MANNOSAMINE DEHYDROGENASE"/>
    <property type="match status" value="1"/>
</dbReference>
<evidence type="ECO:0000313" key="5">
    <source>
        <dbReference type="EMBL" id="KAF0135183.1"/>
    </source>
</evidence>
<keyword evidence="1" id="KW-0560">Oxidoreductase</keyword>
<dbReference type="NCBIfam" id="TIGR03026">
    <property type="entry name" value="NDP-sugDHase"/>
    <property type="match status" value="1"/>
</dbReference>
<dbReference type="SUPFAM" id="SSF48179">
    <property type="entry name" value="6-phosphogluconate dehydrogenase C-terminal domain-like"/>
    <property type="match status" value="1"/>
</dbReference>
<reference evidence="5 6" key="1">
    <citation type="submission" date="2019-12" db="EMBL/GenBank/DDBJ databases">
        <authorList>
            <person name="Wolfe R."/>
            <person name="Danczak R."/>
            <person name="Wilkins M."/>
        </authorList>
    </citation>
    <scope>NUCLEOTIDE SEQUENCE [LARGE SCALE GENOMIC DNA]</scope>
    <source>
        <strain evidence="5">X2_MaxBin.013</strain>
    </source>
</reference>
<dbReference type="AlphaFoldDB" id="A0A833L2B4"/>
<dbReference type="SUPFAM" id="SSF52413">
    <property type="entry name" value="UDP-glucose/GDP-mannose dehydrogenase C-terminal domain"/>
    <property type="match status" value="1"/>
</dbReference>
<dbReference type="PANTHER" id="PTHR43491:SF1">
    <property type="entry name" value="UDP-N-ACETYL-D-MANNOSAMINE DEHYDROGENASE"/>
    <property type="match status" value="1"/>
</dbReference>
<proteinExistence type="inferred from homology"/>
<dbReference type="Pfam" id="PF00984">
    <property type="entry name" value="UDPG_MGDP_dh"/>
    <property type="match status" value="1"/>
</dbReference>
<dbReference type="GO" id="GO:0000271">
    <property type="term" value="P:polysaccharide biosynthetic process"/>
    <property type="evidence" value="ECO:0007669"/>
    <property type="project" value="InterPro"/>
</dbReference>
<evidence type="ECO:0000313" key="6">
    <source>
        <dbReference type="Proteomes" id="UP000488506"/>
    </source>
</evidence>
<dbReference type="InterPro" id="IPR036220">
    <property type="entry name" value="UDP-Glc/GDP-Man_DH_C_sf"/>
</dbReference>
<dbReference type="GO" id="GO:0016616">
    <property type="term" value="F:oxidoreductase activity, acting on the CH-OH group of donors, NAD or NADP as acceptor"/>
    <property type="evidence" value="ECO:0007669"/>
    <property type="project" value="InterPro"/>
</dbReference>
<dbReference type="Pfam" id="PF03720">
    <property type="entry name" value="UDPG_MGDP_dh_C"/>
    <property type="match status" value="1"/>
</dbReference>
<comment type="similarity">
    <text evidence="3">Belongs to the UDP-glucose/GDP-mannose dehydrogenase family.</text>
</comment>
<dbReference type="InterPro" id="IPR036291">
    <property type="entry name" value="NAD(P)-bd_dom_sf"/>
</dbReference>
<name>A0A833L2B4_UNCSA</name>
<dbReference type="InterPro" id="IPR001732">
    <property type="entry name" value="UDP-Glc/GDP-Man_DH_N"/>
</dbReference>
<comment type="caution">
    <text evidence="5">The sequence shown here is derived from an EMBL/GenBank/DDBJ whole genome shotgun (WGS) entry which is preliminary data.</text>
</comment>
<dbReference type="PIRSF" id="PIRSF500136">
    <property type="entry name" value="UDP_ManNAc_DH"/>
    <property type="match status" value="1"/>
</dbReference>
<protein>
    <submittedName>
        <fullName evidence="5">Nucleotide sugar dehydrogenase</fullName>
    </submittedName>
</protein>
<feature type="domain" description="UDP-glucose/GDP-mannose dehydrogenase C-terminal" evidence="4">
    <location>
        <begin position="306"/>
        <end position="392"/>
    </location>
</feature>
<dbReference type="SMART" id="SM00984">
    <property type="entry name" value="UDPG_MGDP_dh_C"/>
    <property type="match status" value="1"/>
</dbReference>
<evidence type="ECO:0000256" key="3">
    <source>
        <dbReference type="PIRNR" id="PIRNR000124"/>
    </source>
</evidence>
<dbReference type="Gene3D" id="3.40.50.720">
    <property type="entry name" value="NAD(P)-binding Rossmann-like Domain"/>
    <property type="match status" value="2"/>
</dbReference>
<dbReference type="PIRSF" id="PIRSF000124">
    <property type="entry name" value="UDPglc_GDPman_dh"/>
    <property type="match status" value="1"/>
</dbReference>
<dbReference type="InterPro" id="IPR008927">
    <property type="entry name" value="6-PGluconate_DH-like_C_sf"/>
</dbReference>
<dbReference type="GO" id="GO:0051287">
    <property type="term" value="F:NAD binding"/>
    <property type="evidence" value="ECO:0007669"/>
    <property type="project" value="InterPro"/>
</dbReference>
<evidence type="ECO:0000259" key="4">
    <source>
        <dbReference type="SMART" id="SM00984"/>
    </source>
</evidence>
<dbReference type="EMBL" id="WPAF01000001">
    <property type="protein sequence ID" value="KAF0135183.1"/>
    <property type="molecule type" value="Genomic_DNA"/>
</dbReference>
<dbReference type="Pfam" id="PF03721">
    <property type="entry name" value="UDPG_MGDP_dh_N"/>
    <property type="match status" value="1"/>
</dbReference>
<dbReference type="InterPro" id="IPR014026">
    <property type="entry name" value="UDP-Glc/GDP-Man_DH_dimer"/>
</dbReference>
<dbReference type="GO" id="GO:0016628">
    <property type="term" value="F:oxidoreductase activity, acting on the CH-CH group of donors, NAD or NADP as acceptor"/>
    <property type="evidence" value="ECO:0007669"/>
    <property type="project" value="InterPro"/>
</dbReference>
<dbReference type="InterPro" id="IPR014027">
    <property type="entry name" value="UDP-Glc/GDP-Man_DH_C"/>
</dbReference>
<dbReference type="Proteomes" id="UP000488506">
    <property type="component" value="Unassembled WGS sequence"/>
</dbReference>
<keyword evidence="2" id="KW-0520">NAD</keyword>
<sequence length="392" mass="44176">MSKYDICIVGGGGHVGLPLGLSFADKGMNVCLYDNSKERMEIIGKGTMPFIEYESEPILEKVLKNKKLVVSSDINSVSEARYVVIAIGTPVDEYLNPKTRDFLNLFSQLKKYLNKDQIIIIRSTVYPHTCQQMIRILGEGEGWHIAYCPERIVQGYAIKELRELPQIIAGMTEKALEKAVELFSNISPKIIKTSIEEAELVKLFSNAWRYIQFAATNQFYMIAHKYGVNYDKVRNAMMEGYGRTATLPSAGFAAGPCLLKDTMQLAAFHDNNFQLGHAAMMINEGLPGFIVEDLRRRYDFSKINIGILGMAFKADIDDIRDSLSFKLGKILRFYGTNVYYSDEYAKNATFISKEELIKLSDVIIVGVPHSQYRGLAIPAEKEVVDLWGIIKN</sequence>
<dbReference type="InterPro" id="IPR028359">
    <property type="entry name" value="UDP_ManNAc/GlcNAc_DH"/>
</dbReference>
<organism evidence="5 6">
    <name type="scientific">Candidatus Saganbacteria bacterium</name>
    <dbReference type="NCBI Taxonomy" id="2575572"/>
    <lineage>
        <taxon>Bacteria</taxon>
        <taxon>Bacillati</taxon>
        <taxon>Saganbacteria</taxon>
    </lineage>
</organism>
<gene>
    <name evidence="5" type="ORF">FD145_9</name>
</gene>
<dbReference type="SUPFAM" id="SSF51735">
    <property type="entry name" value="NAD(P)-binding Rossmann-fold domains"/>
    <property type="match status" value="1"/>
</dbReference>